<evidence type="ECO:0000259" key="2">
    <source>
        <dbReference type="PROSITE" id="PS50086"/>
    </source>
</evidence>
<sequence>MNLGLAIHTRLPSPGSPPGMTASKSSKSSSFHSLNSDDGSVLADTAHFEEIGLEDDAIHLHSQSSEPKSRQPSPKPLPGRNLASGRRAPVPRRSQSNIDNAGLGSNPRSTSLTVLTDPRPLSGRRQVQSTTSIRRHRSTSPGLSLNPRDPNLPPKPRRSSWQANRQRKSVAELEAECDEDDGDDIPDGLLLDNVPISPRPQQERPPSRNKSNSPSPDRSPLSRVRSVGNGTPAIAQAQGSLRSPTWKAEAALAEKVQRSPRPSRVNSWDCAHAELSAETKALTEKLEEHADELLEQQQRARRSSGNGRPNTWNSSQITGDYSYEKKERIKSTPELPPLRRTNIMIDPLPISKEKEAVLSRTRPSWLPPKDPSEERRHLREYQKMMAASAKADERREASRRAKSDNKDSAADSKMHIWENDIIPRWSQAIRERRTREMWWKGVAPRSRGAVWVRAIGNQLELSETSFRAALRRAQDIEERVKADRGDSEDARKAKWFAQIRQDVRESTLRDLRIFQEGGPLHQGLVDVLSAYAMYRDDIGYAPTCNTIAALLLLNLPGPELSFIALANVLNRPLPLSFYASDMGAQASAYNLVLQMLRQKSPKLHEHLTNNVDECQPDYYMQELFMALFTRHLALDEAVRLWDVYVFEGDAVLVRAAVAFLLTREMTLLGCKTIDEVVEVLTTTSGTTPPVPGQVGAEERFITAVREAGKAQANLAMPSGYKHDNPKKALVRGTISYLESQGLPVNKRAIFRHFELTRSQGYAALNPPASKRGDPEWEDTRGRPSKISEEDIRKMEALLWDAQYDSIKLTWEGLAKRAAVTAACSRRTVNRAMGTMGYRLCLTRGCGRQWTHESTRQKRLEWAQQMLGTMPFGREDWRSVRFSGELHFGFGLDGRMRLLPRPGEKHCPACLERGVEEWPKDIRRVHAWGAIGHGFKSELVFYEESYKEKILEGVVKGWLKKDRAQSREGQANGSEGQQQPTGQPPKSMRPPSGFILAEDADTFARSSSSKNSVAQKWKEDNALRHLFNCGDSPDLNPLDAAALWPAGGAEAGGGAKREWVLEEPVEEWEAEELRDKVREVWERMEQARIDGWVDVFETVDKLANHLALGHRLTSAWTISN</sequence>
<feature type="region of interest" description="Disordered" evidence="1">
    <location>
        <begin position="1"/>
        <end position="39"/>
    </location>
</feature>
<dbReference type="PANTHER" id="PTHR47219:SF15">
    <property type="entry name" value="TBC1 DOMAIN FAMILY MEMBER 12 ISOFORM X1"/>
    <property type="match status" value="1"/>
</dbReference>
<dbReference type="GO" id="GO:0031267">
    <property type="term" value="F:small GTPase binding"/>
    <property type="evidence" value="ECO:0007669"/>
    <property type="project" value="TreeGrafter"/>
</dbReference>
<feature type="compositionally biased region" description="Low complexity" evidence="1">
    <location>
        <begin position="23"/>
        <end position="39"/>
    </location>
</feature>
<feature type="compositionally biased region" description="Basic and acidic residues" evidence="1">
    <location>
        <begin position="370"/>
        <end position="382"/>
    </location>
</feature>
<dbReference type="InterPro" id="IPR035969">
    <property type="entry name" value="Rab-GAP_TBC_sf"/>
</dbReference>
<feature type="compositionally biased region" description="Basic and acidic residues" evidence="1">
    <location>
        <begin position="390"/>
        <end position="410"/>
    </location>
</feature>
<dbReference type="OrthoDB" id="289721at2759"/>
<dbReference type="Pfam" id="PF22874">
    <property type="entry name" value="SBE2_M"/>
    <property type="match status" value="1"/>
</dbReference>
<feature type="compositionally biased region" description="Polar residues" evidence="1">
    <location>
        <begin position="303"/>
        <end position="319"/>
    </location>
</feature>
<dbReference type="Pfam" id="PF00566">
    <property type="entry name" value="RabGAP-TBC"/>
    <property type="match status" value="1"/>
</dbReference>
<dbReference type="Gene3D" id="1.10.8.270">
    <property type="entry name" value="putative rabgap domain of human tbc1 domain family member 14 like domains"/>
    <property type="match status" value="1"/>
</dbReference>
<feature type="compositionally biased region" description="Acidic residues" evidence="1">
    <location>
        <begin position="173"/>
        <end position="186"/>
    </location>
</feature>
<dbReference type="SUPFAM" id="SSF47923">
    <property type="entry name" value="Ypt/Rab-GAP domain of gyp1p"/>
    <property type="match status" value="2"/>
</dbReference>
<feature type="region of interest" description="Disordered" evidence="1">
    <location>
        <begin position="962"/>
        <end position="992"/>
    </location>
</feature>
<dbReference type="InterPro" id="IPR036397">
    <property type="entry name" value="RNaseH_sf"/>
</dbReference>
<dbReference type="AlphaFoldDB" id="A0A084AP16"/>
<feature type="compositionally biased region" description="Low complexity" evidence="1">
    <location>
        <begin position="187"/>
        <end position="200"/>
    </location>
</feature>
<feature type="compositionally biased region" description="Polar residues" evidence="1">
    <location>
        <begin position="966"/>
        <end position="980"/>
    </location>
</feature>
<organism evidence="3 4">
    <name type="scientific">Stachybotrys chartarum (strain CBS 109288 / IBT 7711)</name>
    <name type="common">Toxic black mold</name>
    <name type="synonym">Stilbospora chartarum</name>
    <dbReference type="NCBI Taxonomy" id="1280523"/>
    <lineage>
        <taxon>Eukaryota</taxon>
        <taxon>Fungi</taxon>
        <taxon>Dikarya</taxon>
        <taxon>Ascomycota</taxon>
        <taxon>Pezizomycotina</taxon>
        <taxon>Sordariomycetes</taxon>
        <taxon>Hypocreomycetidae</taxon>
        <taxon>Hypocreales</taxon>
        <taxon>Stachybotryaceae</taxon>
        <taxon>Stachybotrys</taxon>
    </lineage>
</organism>
<evidence type="ECO:0000313" key="3">
    <source>
        <dbReference type="EMBL" id="KEY67045.1"/>
    </source>
</evidence>
<dbReference type="PANTHER" id="PTHR47219">
    <property type="entry name" value="RAB GTPASE-ACTIVATING PROTEIN 1-LIKE"/>
    <property type="match status" value="1"/>
</dbReference>
<feature type="compositionally biased region" description="Basic and acidic residues" evidence="1">
    <location>
        <begin position="770"/>
        <end position="783"/>
    </location>
</feature>
<protein>
    <recommendedName>
        <fullName evidence="2">Rab-GAP TBC domain-containing protein</fullName>
    </recommendedName>
</protein>
<keyword evidence="4" id="KW-1185">Reference proteome</keyword>
<feature type="compositionally biased region" description="Basic and acidic residues" evidence="1">
    <location>
        <begin position="322"/>
        <end position="331"/>
    </location>
</feature>
<dbReference type="SMART" id="SM00164">
    <property type="entry name" value="TBC"/>
    <property type="match status" value="1"/>
</dbReference>
<dbReference type="EMBL" id="KL648635">
    <property type="protein sequence ID" value="KEY67045.1"/>
    <property type="molecule type" value="Genomic_DNA"/>
</dbReference>
<dbReference type="PROSITE" id="PS50086">
    <property type="entry name" value="TBC_RABGAP"/>
    <property type="match status" value="1"/>
</dbReference>
<proteinExistence type="predicted"/>
<feature type="compositionally biased region" description="Low complexity" evidence="1">
    <location>
        <begin position="208"/>
        <end position="219"/>
    </location>
</feature>
<dbReference type="Gene3D" id="3.30.420.10">
    <property type="entry name" value="Ribonuclease H-like superfamily/Ribonuclease H"/>
    <property type="match status" value="1"/>
</dbReference>
<reference evidence="3 4" key="1">
    <citation type="journal article" date="2014" name="BMC Genomics">
        <title>Comparative genome sequencing reveals chemotype-specific gene clusters in the toxigenic black mold Stachybotrys.</title>
        <authorList>
            <person name="Semeiks J."/>
            <person name="Borek D."/>
            <person name="Otwinowski Z."/>
            <person name="Grishin N.V."/>
        </authorList>
    </citation>
    <scope>NUCLEOTIDE SEQUENCE [LARGE SCALE GENOMIC DNA]</scope>
    <source>
        <strain evidence="4">CBS 109288 / IBT 7711</strain>
    </source>
</reference>
<dbReference type="InterPro" id="IPR000195">
    <property type="entry name" value="Rab-GAP-TBC_dom"/>
</dbReference>
<feature type="region of interest" description="Disordered" evidence="1">
    <location>
        <begin position="53"/>
        <end position="266"/>
    </location>
</feature>
<feature type="domain" description="Rab-GAP TBC" evidence="2">
    <location>
        <begin position="441"/>
        <end position="648"/>
    </location>
</feature>
<dbReference type="Proteomes" id="UP000028045">
    <property type="component" value="Unassembled WGS sequence"/>
</dbReference>
<evidence type="ECO:0000256" key="1">
    <source>
        <dbReference type="SAM" id="MobiDB-lite"/>
    </source>
</evidence>
<gene>
    <name evidence="3" type="ORF">S7711_04726</name>
</gene>
<dbReference type="InterPro" id="IPR050302">
    <property type="entry name" value="Rab_GAP_TBC_domain"/>
</dbReference>
<accession>A0A084AP16</accession>
<feature type="region of interest" description="Disordered" evidence="1">
    <location>
        <begin position="354"/>
        <end position="410"/>
    </location>
</feature>
<dbReference type="FunFam" id="1.10.8.270:FF:000034">
    <property type="entry name" value="TBC (Tre-2/Bub2/Cdc16) domain family"/>
    <property type="match status" value="1"/>
</dbReference>
<name>A0A084AP16_STACB</name>
<dbReference type="HOGENOM" id="CLU_271709_0_0_1"/>
<dbReference type="Gene3D" id="1.10.10.750">
    <property type="entry name" value="Ypt/Rab-GAP domain of gyp1p, domain 1"/>
    <property type="match status" value="1"/>
</dbReference>
<feature type="region of interest" description="Disordered" evidence="1">
    <location>
        <begin position="763"/>
        <end position="783"/>
    </location>
</feature>
<evidence type="ECO:0000313" key="4">
    <source>
        <dbReference type="Proteomes" id="UP000028045"/>
    </source>
</evidence>
<dbReference type="Gene3D" id="1.10.472.80">
    <property type="entry name" value="Ypt/Rab-GAP domain of gyp1p, domain 3"/>
    <property type="match status" value="1"/>
</dbReference>
<feature type="compositionally biased region" description="Polar residues" evidence="1">
    <location>
        <begin position="61"/>
        <end position="72"/>
    </location>
</feature>
<feature type="region of interest" description="Disordered" evidence="1">
    <location>
        <begin position="296"/>
        <end position="336"/>
    </location>
</feature>
<dbReference type="GO" id="GO:0003676">
    <property type="term" value="F:nucleic acid binding"/>
    <property type="evidence" value="ECO:0007669"/>
    <property type="project" value="InterPro"/>
</dbReference>
<dbReference type="GO" id="GO:0005096">
    <property type="term" value="F:GTPase activator activity"/>
    <property type="evidence" value="ECO:0007669"/>
    <property type="project" value="TreeGrafter"/>
</dbReference>
<dbReference type="InterPro" id="IPR053949">
    <property type="entry name" value="SBE2/SBE22_M"/>
</dbReference>